<dbReference type="InterPro" id="IPR017972">
    <property type="entry name" value="Cyt_P450_CS"/>
</dbReference>
<dbReference type="PROSITE" id="PS00086">
    <property type="entry name" value="CYTOCHROME_P450"/>
    <property type="match status" value="1"/>
</dbReference>
<dbReference type="Gene3D" id="1.10.630.10">
    <property type="entry name" value="Cytochrome P450"/>
    <property type="match status" value="1"/>
</dbReference>
<organism evidence="3 4">
    <name type="scientific">Streptomyces phyllanthi</name>
    <dbReference type="NCBI Taxonomy" id="1803180"/>
    <lineage>
        <taxon>Bacteria</taxon>
        <taxon>Bacillati</taxon>
        <taxon>Actinomycetota</taxon>
        <taxon>Actinomycetes</taxon>
        <taxon>Kitasatosporales</taxon>
        <taxon>Streptomycetaceae</taxon>
        <taxon>Streptomyces</taxon>
    </lineage>
</organism>
<protein>
    <submittedName>
        <fullName evidence="3">Cytochrome P450</fullName>
    </submittedName>
</protein>
<dbReference type="Pfam" id="PF00067">
    <property type="entry name" value="p450"/>
    <property type="match status" value="1"/>
</dbReference>
<keyword evidence="2" id="KW-0408">Iron</keyword>
<comment type="caution">
    <text evidence="3">The sequence shown here is derived from an EMBL/GenBank/DDBJ whole genome shotgun (WGS) entry which is preliminary data.</text>
</comment>
<dbReference type="InterPro" id="IPR036396">
    <property type="entry name" value="Cyt_P450_sf"/>
</dbReference>
<evidence type="ECO:0000256" key="2">
    <source>
        <dbReference type="RuleBase" id="RU000461"/>
    </source>
</evidence>
<comment type="similarity">
    <text evidence="1 2">Belongs to the cytochrome P450 family.</text>
</comment>
<dbReference type="GO" id="GO:0020037">
    <property type="term" value="F:heme binding"/>
    <property type="evidence" value="ECO:0007669"/>
    <property type="project" value="InterPro"/>
</dbReference>
<keyword evidence="2" id="KW-0479">Metal-binding</keyword>
<dbReference type="RefSeq" id="WP_322725161.1">
    <property type="nucleotide sequence ID" value="NZ_BAABEQ010000001.1"/>
</dbReference>
<dbReference type="Proteomes" id="UP000326979">
    <property type="component" value="Unassembled WGS sequence"/>
</dbReference>
<evidence type="ECO:0000256" key="1">
    <source>
        <dbReference type="ARBA" id="ARBA00010617"/>
    </source>
</evidence>
<keyword evidence="4" id="KW-1185">Reference proteome</keyword>
<dbReference type="GO" id="GO:0016705">
    <property type="term" value="F:oxidoreductase activity, acting on paired donors, with incorporation or reduction of molecular oxygen"/>
    <property type="evidence" value="ECO:0007669"/>
    <property type="project" value="InterPro"/>
</dbReference>
<name>A0A5N8WEG3_9ACTN</name>
<accession>A0A5N8WEG3</accession>
<keyword evidence="2" id="KW-0349">Heme</keyword>
<keyword evidence="2" id="KW-0560">Oxidoreductase</keyword>
<evidence type="ECO:0000313" key="3">
    <source>
        <dbReference type="EMBL" id="MPY45727.1"/>
    </source>
</evidence>
<evidence type="ECO:0000313" key="4">
    <source>
        <dbReference type="Proteomes" id="UP000326979"/>
    </source>
</evidence>
<dbReference type="PRINTS" id="PR00359">
    <property type="entry name" value="BP450"/>
</dbReference>
<dbReference type="PANTHER" id="PTHR46696">
    <property type="entry name" value="P450, PUTATIVE (EUROFUNG)-RELATED"/>
    <property type="match status" value="1"/>
</dbReference>
<dbReference type="CDD" id="cd11037">
    <property type="entry name" value="CYP199A2-like"/>
    <property type="match status" value="1"/>
</dbReference>
<gene>
    <name evidence="3" type="ORF">FNH04_39245</name>
</gene>
<keyword evidence="2" id="KW-0503">Monooxygenase</keyword>
<dbReference type="GO" id="GO:0005506">
    <property type="term" value="F:iron ion binding"/>
    <property type="evidence" value="ECO:0007669"/>
    <property type="project" value="InterPro"/>
</dbReference>
<dbReference type="PANTHER" id="PTHR46696:SF1">
    <property type="entry name" value="CYTOCHROME P450 YJIB-RELATED"/>
    <property type="match status" value="1"/>
</dbReference>
<dbReference type="EMBL" id="VJZE01000500">
    <property type="protein sequence ID" value="MPY45727.1"/>
    <property type="molecule type" value="Genomic_DNA"/>
</dbReference>
<reference evidence="3 4" key="1">
    <citation type="submission" date="2019-07" db="EMBL/GenBank/DDBJ databases">
        <title>New species of Amycolatopsis and Streptomyces.</title>
        <authorList>
            <person name="Duangmal K."/>
            <person name="Teo W.F.A."/>
            <person name="Lipun K."/>
        </authorList>
    </citation>
    <scope>NUCLEOTIDE SEQUENCE [LARGE SCALE GENOMIC DNA]</scope>
    <source>
        <strain evidence="3 4">TISTR 2346</strain>
    </source>
</reference>
<dbReference type="InterPro" id="IPR002397">
    <property type="entry name" value="Cyt_P450_B"/>
</dbReference>
<dbReference type="PRINTS" id="PR00385">
    <property type="entry name" value="P450"/>
</dbReference>
<sequence length="394" mass="43487">MTLAAPALTSDADLFSEEALSDPYPQYRALRDLGPAVFLSRHDLWFVSRYAQVRSALGDWETFSSAQGIGLNDDFNRAWSSALIHMDPPAQTEQRKLFTERLSPRALRPVAGDIDRRARGLVERLLERGSFDAVTDLAQDLPVHVIMDLIGWPQEGRDQLLDMAAGWFDSAGPEVPRTAASWPRVQALMAFLTEVVAKEDLVPGGFGWDLLEARRRGEIPVEGAIGLLAGYVVAAFDTTIATLSSGVWLFARHPEQWEVLRSEPALVPSALNEIVRMESPIQVFSRVTTRDVDLGEGALIPAGARVLHSYGSANRDERHFPDPDLFDVRRNPADHLGFGFGNHACAGQGLARLEVHAVLKAMAERVERIELDGEPVRALNNITRGFAGLPVRMR</sequence>
<proteinExistence type="inferred from homology"/>
<dbReference type="InterPro" id="IPR001128">
    <property type="entry name" value="Cyt_P450"/>
</dbReference>
<dbReference type="AlphaFoldDB" id="A0A5N8WEG3"/>
<dbReference type="SUPFAM" id="SSF48264">
    <property type="entry name" value="Cytochrome P450"/>
    <property type="match status" value="1"/>
</dbReference>
<dbReference type="GO" id="GO:0004497">
    <property type="term" value="F:monooxygenase activity"/>
    <property type="evidence" value="ECO:0007669"/>
    <property type="project" value="UniProtKB-KW"/>
</dbReference>